<evidence type="ECO:0000313" key="5">
    <source>
        <dbReference type="Proteomes" id="UP001560685"/>
    </source>
</evidence>
<accession>A0ABV3Z1I0</accession>
<dbReference type="PANTHER" id="PTHR42776:SF27">
    <property type="entry name" value="DIPEPTIDYL PEPTIDASE FAMILY MEMBER 6"/>
    <property type="match status" value="1"/>
</dbReference>
<evidence type="ECO:0000313" key="4">
    <source>
        <dbReference type="EMBL" id="MEX6632645.1"/>
    </source>
</evidence>
<dbReference type="RefSeq" id="WP_369312570.1">
    <property type="nucleotide sequence ID" value="NZ_JBEHZE010000001.1"/>
</dbReference>
<keyword evidence="2" id="KW-0732">Signal</keyword>
<gene>
    <name evidence="4" type="ORF">ABFZ84_03710</name>
</gene>
<protein>
    <submittedName>
        <fullName evidence="4">Prolyl oligopeptidase family serine peptidase</fullName>
    </submittedName>
</protein>
<evidence type="ECO:0000256" key="1">
    <source>
        <dbReference type="ARBA" id="ARBA00022801"/>
    </source>
</evidence>
<dbReference type="Gene3D" id="3.40.50.1820">
    <property type="entry name" value="alpha/beta hydrolase"/>
    <property type="match status" value="1"/>
</dbReference>
<dbReference type="PANTHER" id="PTHR42776">
    <property type="entry name" value="SERINE PEPTIDASE S9 FAMILY MEMBER"/>
    <property type="match status" value="1"/>
</dbReference>
<name>A0ABV3Z1I0_9PROT</name>
<sequence>MFHSLKKVSRIGLGLASIFFANTALAGSIPVDDLARVPLLDSVSLSADGNYLVALVAADGAVSESPAVSVWDLNDDQAKPRIAKPDSSVEFIGASALKMGQVLTVARKPYSGETYGCDGEGTRGLTHTYTYKLFFADRKLKKFKDPFDIRGTLKGRGEATIRCFEIAVRGSIRSDLLPLDPENVVVSEFDARTYRIKYKKYNLRTGKTELLFIDSEEESAGLIDPRDATVWTRSKVYFDNGEFQFETLVRDATTGNYDVHDKFTWDSSQRNEISVVGRDEETGKLYVITDQFSDKASVYMYDPATREYDKDPAFAHGRYEAMDVILGRSPNDFNQLLGFVYGGEVPRAYWLDPYFDSVQKTFEKILPDTNISIIDYSHDRSKVLVRSSASNVAPSYYLLTDGSQIKKLGDSAPWIDTSSVGKTSLIYYDARDGLSIPALLTLPAGWEKGDPAPPAIVMPHGGPWSRDFADWDPTGWIQFLTSRGYTVLQPQYRGSEGWGRQLWLAGDKEWGQKMQDDKDDGADWLVANGYAGADRMAIFGYSYGGFAAFAASVRKDGPFQCAIAGAGVADLTRLGRLWSDNNLQRYLQGRTVKGMNPMENADEIAMPILILHGDRDVRVPISHSQRFYGKVSDKTKAKLVEIEDMPHSLPWTPAQKKLMLESIDEFLRTDCQL</sequence>
<comment type="caution">
    <text evidence="4">The sequence shown here is derived from an EMBL/GenBank/DDBJ whole genome shotgun (WGS) entry which is preliminary data.</text>
</comment>
<evidence type="ECO:0000256" key="2">
    <source>
        <dbReference type="SAM" id="SignalP"/>
    </source>
</evidence>
<dbReference type="EMBL" id="JBEHZE010000001">
    <property type="protein sequence ID" value="MEX6632645.1"/>
    <property type="molecule type" value="Genomic_DNA"/>
</dbReference>
<feature type="domain" description="Peptidase S9 prolyl oligopeptidase catalytic" evidence="3">
    <location>
        <begin position="477"/>
        <end position="643"/>
    </location>
</feature>
<feature type="chain" id="PRO_5045768419" evidence="2">
    <location>
        <begin position="27"/>
        <end position="673"/>
    </location>
</feature>
<keyword evidence="1" id="KW-0378">Hydrolase</keyword>
<dbReference type="InterPro" id="IPR029058">
    <property type="entry name" value="AB_hydrolase_fold"/>
</dbReference>
<proteinExistence type="predicted"/>
<dbReference type="SUPFAM" id="SSF53474">
    <property type="entry name" value="alpha/beta-Hydrolases"/>
    <property type="match status" value="1"/>
</dbReference>
<evidence type="ECO:0000259" key="3">
    <source>
        <dbReference type="Pfam" id="PF00326"/>
    </source>
</evidence>
<dbReference type="Proteomes" id="UP001560685">
    <property type="component" value="Unassembled WGS sequence"/>
</dbReference>
<keyword evidence="5" id="KW-1185">Reference proteome</keyword>
<organism evidence="4 5">
    <name type="scientific">Hyphococcus lacteus</name>
    <dbReference type="NCBI Taxonomy" id="3143536"/>
    <lineage>
        <taxon>Bacteria</taxon>
        <taxon>Pseudomonadati</taxon>
        <taxon>Pseudomonadota</taxon>
        <taxon>Alphaproteobacteria</taxon>
        <taxon>Parvularculales</taxon>
        <taxon>Parvularculaceae</taxon>
        <taxon>Hyphococcus</taxon>
    </lineage>
</organism>
<dbReference type="Pfam" id="PF00326">
    <property type="entry name" value="Peptidase_S9"/>
    <property type="match status" value="1"/>
</dbReference>
<dbReference type="InterPro" id="IPR001375">
    <property type="entry name" value="Peptidase_S9_cat"/>
</dbReference>
<feature type="signal peptide" evidence="2">
    <location>
        <begin position="1"/>
        <end position="26"/>
    </location>
</feature>
<reference evidence="4 5" key="1">
    <citation type="submission" date="2024-05" db="EMBL/GenBank/DDBJ databases">
        <title>Three bacterial strains, DH-69, EH-24, and ECK-19 isolated from coastal sediments.</title>
        <authorList>
            <person name="Ye Y.-Q."/>
            <person name="Du Z.-J."/>
        </authorList>
    </citation>
    <scope>NUCLEOTIDE SEQUENCE [LARGE SCALE GENOMIC DNA]</scope>
    <source>
        <strain evidence="4 5">ECK-19</strain>
    </source>
</reference>